<reference evidence="3 4" key="1">
    <citation type="submission" date="2020-08" db="EMBL/GenBank/DDBJ databases">
        <title>Sequencing the genomes of 1000 actinobacteria strains.</title>
        <authorList>
            <person name="Klenk H.-P."/>
        </authorList>
    </citation>
    <scope>NUCLEOTIDE SEQUENCE [LARGE SCALE GENOMIC DNA]</scope>
    <source>
        <strain evidence="3 4">DSM 105369</strain>
    </source>
</reference>
<feature type="compositionally biased region" description="Basic and acidic residues" evidence="1">
    <location>
        <begin position="453"/>
        <end position="485"/>
    </location>
</feature>
<feature type="region of interest" description="Disordered" evidence="1">
    <location>
        <begin position="404"/>
        <end position="437"/>
    </location>
</feature>
<feature type="compositionally biased region" description="Acidic residues" evidence="1">
    <location>
        <begin position="490"/>
        <end position="516"/>
    </location>
</feature>
<evidence type="ECO:0000313" key="3">
    <source>
        <dbReference type="EMBL" id="MBB2892588.1"/>
    </source>
</evidence>
<comment type="caution">
    <text evidence="3">The sequence shown here is derived from an EMBL/GenBank/DDBJ whole genome shotgun (WGS) entry which is preliminary data.</text>
</comment>
<dbReference type="RefSeq" id="WP_183320740.1">
    <property type="nucleotide sequence ID" value="NZ_JACHVQ010000001.1"/>
</dbReference>
<dbReference type="InterPro" id="IPR003870">
    <property type="entry name" value="DUF222"/>
</dbReference>
<accession>A0A839N4C6</accession>
<feature type="compositionally biased region" description="Pro residues" evidence="1">
    <location>
        <begin position="422"/>
        <end position="433"/>
    </location>
</feature>
<dbReference type="InterPro" id="IPR003615">
    <property type="entry name" value="HNH_nuc"/>
</dbReference>
<gene>
    <name evidence="3" type="ORF">FHU39_002572</name>
</gene>
<dbReference type="AlphaFoldDB" id="A0A839N4C6"/>
<dbReference type="CDD" id="cd00085">
    <property type="entry name" value="HNHc"/>
    <property type="match status" value="1"/>
</dbReference>
<keyword evidence="4" id="KW-1185">Reference proteome</keyword>
<evidence type="ECO:0000256" key="1">
    <source>
        <dbReference type="SAM" id="MobiDB-lite"/>
    </source>
</evidence>
<dbReference type="Proteomes" id="UP000559182">
    <property type="component" value="Unassembled WGS sequence"/>
</dbReference>
<name>A0A839N4C6_9MICO</name>
<protein>
    <recommendedName>
        <fullName evidence="2">HNH nuclease domain-containing protein</fullName>
    </recommendedName>
</protein>
<dbReference type="EMBL" id="JACHVQ010000001">
    <property type="protein sequence ID" value="MBB2892588.1"/>
    <property type="molecule type" value="Genomic_DNA"/>
</dbReference>
<evidence type="ECO:0000313" key="4">
    <source>
        <dbReference type="Proteomes" id="UP000559182"/>
    </source>
</evidence>
<feature type="region of interest" description="Disordered" evidence="1">
    <location>
        <begin position="453"/>
        <end position="516"/>
    </location>
</feature>
<dbReference type="Pfam" id="PF02720">
    <property type="entry name" value="DUF222"/>
    <property type="match status" value="1"/>
</dbReference>
<evidence type="ECO:0000259" key="2">
    <source>
        <dbReference type="SMART" id="SM00507"/>
    </source>
</evidence>
<organism evidence="3 4">
    <name type="scientific">Flexivirga oryzae</name>
    <dbReference type="NCBI Taxonomy" id="1794944"/>
    <lineage>
        <taxon>Bacteria</taxon>
        <taxon>Bacillati</taxon>
        <taxon>Actinomycetota</taxon>
        <taxon>Actinomycetes</taxon>
        <taxon>Micrococcales</taxon>
        <taxon>Dermacoccaceae</taxon>
        <taxon>Flexivirga</taxon>
    </lineage>
</organism>
<proteinExistence type="predicted"/>
<feature type="domain" description="HNH nuclease" evidence="2">
    <location>
        <begin position="343"/>
        <end position="393"/>
    </location>
</feature>
<sequence length="516" mass="55327">MDEEPRDNGPGAGGVLDVTAVRAFHDRLDTPLTAGDGADVEALVEELRVLDELRNAITARQARAVVAVHDAQAARDVPRGIDPADTTRVVGSQVGFARRCTPHQGAAFVHLAHALVGHMPHTLAALAAGVISEWDATRIVRETTGLTGDQQSGVDAGIRDHLGTAASTRLAALAKEQAMLVAAEAVAARRRAAQARRGVSLRPAGDTMAYLTALLPVKDALACMTALEDAVTTAREAAADAGADPGSVHRGQVMADTLVERVTGRAKAHEVFGVTVNLLMPLDTLLGDTPAHVPGYGPVPADLVREWVATGDPTGPRLRRLFTHPGTGDIIGMDSRARRYPGLLARLILFRDQTCRTPWCSAPVRHTDHVTRHTDGGATSERNGQGLCARCNYAKEHPDYQVTGHAGHTSTTIGGLTAASRPPAPPGMPPPTDSHPEHTLMTIIWDHNLSQRDQELQRHQQDKQDREKRRHEPGSDTNTDTDHQPGTDPTPDDWASDDWETDDDRCQDDGDEIADD</sequence>
<dbReference type="SMART" id="SM00507">
    <property type="entry name" value="HNHc"/>
    <property type="match status" value="1"/>
</dbReference>